<keyword evidence="5 7" id="KW-0547">Nucleotide-binding</keyword>
<feature type="domain" description="Mur ligase C-terminal" evidence="9">
    <location>
        <begin position="308"/>
        <end position="424"/>
    </location>
</feature>
<name>A0A0W1AD65_9GAMM</name>
<dbReference type="RefSeq" id="WP_058479984.1">
    <property type="nucleotide sequence ID" value="NZ_CAAAIQ010000007.1"/>
</dbReference>
<organism evidence="11 12">
    <name type="scientific">Legionella waltersii</name>
    <dbReference type="NCBI Taxonomy" id="66969"/>
    <lineage>
        <taxon>Bacteria</taxon>
        <taxon>Pseudomonadati</taxon>
        <taxon>Pseudomonadota</taxon>
        <taxon>Gammaproteobacteria</taxon>
        <taxon>Legionellales</taxon>
        <taxon>Legionellaceae</taxon>
        <taxon>Legionella</taxon>
    </lineage>
</organism>
<evidence type="ECO:0000256" key="6">
    <source>
        <dbReference type="ARBA" id="ARBA00022840"/>
    </source>
</evidence>
<dbReference type="GO" id="GO:0005524">
    <property type="term" value="F:ATP binding"/>
    <property type="evidence" value="ECO:0007669"/>
    <property type="project" value="UniProtKB-UniRule"/>
</dbReference>
<gene>
    <name evidence="7 11" type="primary">murD</name>
    <name evidence="11" type="ORF">Lwal_1276</name>
</gene>
<dbReference type="PANTHER" id="PTHR43692">
    <property type="entry name" value="UDP-N-ACETYLMURAMOYLALANINE--D-GLUTAMATE LIGASE"/>
    <property type="match status" value="1"/>
</dbReference>
<dbReference type="AlphaFoldDB" id="A0A0W1AD65"/>
<dbReference type="Gene3D" id="3.90.190.20">
    <property type="entry name" value="Mur ligase, C-terminal domain"/>
    <property type="match status" value="1"/>
</dbReference>
<dbReference type="GO" id="GO:0009252">
    <property type="term" value="P:peptidoglycan biosynthetic process"/>
    <property type="evidence" value="ECO:0007669"/>
    <property type="project" value="UniProtKB-UniRule"/>
</dbReference>
<dbReference type="InterPro" id="IPR004101">
    <property type="entry name" value="Mur_ligase_C"/>
</dbReference>
<dbReference type="EMBL" id="LNZB01000036">
    <property type="protein sequence ID" value="KTD79204.1"/>
    <property type="molecule type" value="Genomic_DNA"/>
</dbReference>
<evidence type="ECO:0000256" key="3">
    <source>
        <dbReference type="ARBA" id="ARBA00022490"/>
    </source>
</evidence>
<comment type="caution">
    <text evidence="11">The sequence shown here is derived from an EMBL/GenBank/DDBJ whole genome shotgun (WGS) entry which is preliminary data.</text>
</comment>
<keyword evidence="7 8" id="KW-0131">Cell cycle</keyword>
<dbReference type="GO" id="GO:0005737">
    <property type="term" value="C:cytoplasm"/>
    <property type="evidence" value="ECO:0007669"/>
    <property type="project" value="UniProtKB-SubCell"/>
</dbReference>
<dbReference type="PANTHER" id="PTHR43692:SF1">
    <property type="entry name" value="UDP-N-ACETYLMURAMOYLALANINE--D-GLUTAMATE LIGASE"/>
    <property type="match status" value="1"/>
</dbReference>
<evidence type="ECO:0000256" key="8">
    <source>
        <dbReference type="RuleBase" id="RU003664"/>
    </source>
</evidence>
<protein>
    <recommendedName>
        <fullName evidence="7 8">UDP-N-acetylmuramoylalanine--D-glutamate ligase</fullName>
        <ecNumber evidence="7 8">6.3.2.9</ecNumber>
    </recommendedName>
    <alternativeName>
        <fullName evidence="7">D-glutamic acid-adding enzyme</fullName>
    </alternativeName>
    <alternativeName>
        <fullName evidence="7">UDP-N-acetylmuramoyl-L-alanyl-D-glutamate synthetase</fullName>
    </alternativeName>
</protein>
<dbReference type="InterPro" id="IPR036565">
    <property type="entry name" value="Mur-like_cat_sf"/>
</dbReference>
<dbReference type="PATRIC" id="fig|66969.6.peg.1401"/>
<feature type="domain" description="Mur ligase central" evidence="10">
    <location>
        <begin position="110"/>
        <end position="286"/>
    </location>
</feature>
<dbReference type="UniPathway" id="UPA00219"/>
<keyword evidence="3 7" id="KW-0963">Cytoplasm</keyword>
<evidence type="ECO:0000259" key="10">
    <source>
        <dbReference type="Pfam" id="PF08245"/>
    </source>
</evidence>
<dbReference type="SUPFAM" id="SSF53244">
    <property type="entry name" value="MurD-like peptide ligases, peptide-binding domain"/>
    <property type="match status" value="1"/>
</dbReference>
<dbReference type="NCBIfam" id="TIGR01087">
    <property type="entry name" value="murD"/>
    <property type="match status" value="1"/>
</dbReference>
<dbReference type="GO" id="GO:0008764">
    <property type="term" value="F:UDP-N-acetylmuramoylalanine-D-glutamate ligase activity"/>
    <property type="evidence" value="ECO:0007669"/>
    <property type="project" value="UniProtKB-UniRule"/>
</dbReference>
<dbReference type="Pfam" id="PF02875">
    <property type="entry name" value="Mur_ligase_C"/>
    <property type="match status" value="1"/>
</dbReference>
<keyword evidence="4 7" id="KW-0436">Ligase</keyword>
<dbReference type="Gene3D" id="3.40.50.720">
    <property type="entry name" value="NAD(P)-binding Rossmann-like Domain"/>
    <property type="match status" value="1"/>
</dbReference>
<evidence type="ECO:0000256" key="1">
    <source>
        <dbReference type="ARBA" id="ARBA00004496"/>
    </source>
</evidence>
<dbReference type="GO" id="GO:0008360">
    <property type="term" value="P:regulation of cell shape"/>
    <property type="evidence" value="ECO:0007669"/>
    <property type="project" value="UniProtKB-KW"/>
</dbReference>
<keyword evidence="7 8" id="KW-0132">Cell division</keyword>
<reference evidence="11 12" key="1">
    <citation type="submission" date="2015-11" db="EMBL/GenBank/DDBJ databases">
        <title>Genomic analysis of 38 Legionella species identifies large and diverse effector repertoires.</title>
        <authorList>
            <person name="Burstein D."/>
            <person name="Amaro F."/>
            <person name="Zusman T."/>
            <person name="Lifshitz Z."/>
            <person name="Cohen O."/>
            <person name="Gilbert J.A."/>
            <person name="Pupko T."/>
            <person name="Shuman H.A."/>
            <person name="Segal G."/>
        </authorList>
    </citation>
    <scope>NUCLEOTIDE SEQUENCE [LARGE SCALE GENOMIC DNA]</scope>
    <source>
        <strain evidence="11 12">ATCC 51914</strain>
    </source>
</reference>
<proteinExistence type="inferred from homology"/>
<dbReference type="InterPro" id="IPR005762">
    <property type="entry name" value="MurD"/>
</dbReference>
<dbReference type="EC" id="6.3.2.9" evidence="7 8"/>
<keyword evidence="6 7" id="KW-0067">ATP-binding</keyword>
<dbReference type="STRING" id="66969.Lwal_1276"/>
<evidence type="ECO:0000256" key="4">
    <source>
        <dbReference type="ARBA" id="ARBA00022598"/>
    </source>
</evidence>
<dbReference type="OrthoDB" id="9809796at2"/>
<comment type="pathway">
    <text evidence="2 7 8">Cell wall biogenesis; peptidoglycan biosynthesis.</text>
</comment>
<feature type="binding site" evidence="7">
    <location>
        <begin position="112"/>
        <end position="118"/>
    </location>
    <ligand>
        <name>ATP</name>
        <dbReference type="ChEBI" id="CHEBI:30616"/>
    </ligand>
</feature>
<dbReference type="HAMAP" id="MF_00639">
    <property type="entry name" value="MurD"/>
    <property type="match status" value="1"/>
</dbReference>
<accession>A0A0W1AD65</accession>
<keyword evidence="7 8" id="KW-0573">Peptidoglycan synthesis</keyword>
<dbReference type="Proteomes" id="UP000054729">
    <property type="component" value="Unassembled WGS sequence"/>
</dbReference>
<comment type="function">
    <text evidence="7 8">Cell wall formation. Catalyzes the addition of glutamate to the nucleotide precursor UDP-N-acetylmuramoyl-L-alanine (UMA).</text>
</comment>
<dbReference type="SUPFAM" id="SSF53623">
    <property type="entry name" value="MurD-like peptide ligases, catalytic domain"/>
    <property type="match status" value="1"/>
</dbReference>
<dbReference type="InterPro" id="IPR036615">
    <property type="entry name" value="Mur_ligase_C_dom_sf"/>
</dbReference>
<evidence type="ECO:0000256" key="2">
    <source>
        <dbReference type="ARBA" id="ARBA00004752"/>
    </source>
</evidence>
<keyword evidence="7 8" id="KW-0133">Cell shape</keyword>
<comment type="catalytic activity">
    <reaction evidence="7 8">
        <text>UDP-N-acetyl-alpha-D-muramoyl-L-alanine + D-glutamate + ATP = UDP-N-acetyl-alpha-D-muramoyl-L-alanyl-D-glutamate + ADP + phosphate + H(+)</text>
        <dbReference type="Rhea" id="RHEA:16429"/>
        <dbReference type="ChEBI" id="CHEBI:15378"/>
        <dbReference type="ChEBI" id="CHEBI:29986"/>
        <dbReference type="ChEBI" id="CHEBI:30616"/>
        <dbReference type="ChEBI" id="CHEBI:43474"/>
        <dbReference type="ChEBI" id="CHEBI:83898"/>
        <dbReference type="ChEBI" id="CHEBI:83900"/>
        <dbReference type="ChEBI" id="CHEBI:456216"/>
        <dbReference type="EC" id="6.3.2.9"/>
    </reaction>
</comment>
<keyword evidence="7 8" id="KW-0961">Cell wall biogenesis/degradation</keyword>
<dbReference type="GO" id="GO:0051301">
    <property type="term" value="P:cell division"/>
    <property type="evidence" value="ECO:0007669"/>
    <property type="project" value="UniProtKB-KW"/>
</dbReference>
<dbReference type="SUPFAM" id="SSF51984">
    <property type="entry name" value="MurCD N-terminal domain"/>
    <property type="match status" value="1"/>
</dbReference>
<keyword evidence="12" id="KW-1185">Reference proteome</keyword>
<evidence type="ECO:0000313" key="11">
    <source>
        <dbReference type="EMBL" id="KTD79204.1"/>
    </source>
</evidence>
<dbReference type="GO" id="GO:0071555">
    <property type="term" value="P:cell wall organization"/>
    <property type="evidence" value="ECO:0007669"/>
    <property type="project" value="UniProtKB-KW"/>
</dbReference>
<dbReference type="Gene3D" id="3.40.1190.10">
    <property type="entry name" value="Mur-like, catalytic domain"/>
    <property type="match status" value="1"/>
</dbReference>
<dbReference type="Pfam" id="PF08245">
    <property type="entry name" value="Mur_ligase_M"/>
    <property type="match status" value="1"/>
</dbReference>
<dbReference type="Pfam" id="PF21799">
    <property type="entry name" value="MurD-like_N"/>
    <property type="match status" value="1"/>
</dbReference>
<comment type="subcellular location">
    <subcellularLocation>
        <location evidence="1 7 8">Cytoplasm</location>
    </subcellularLocation>
</comment>
<evidence type="ECO:0000256" key="5">
    <source>
        <dbReference type="ARBA" id="ARBA00022741"/>
    </source>
</evidence>
<evidence type="ECO:0000259" key="9">
    <source>
        <dbReference type="Pfam" id="PF02875"/>
    </source>
</evidence>
<evidence type="ECO:0000256" key="7">
    <source>
        <dbReference type="HAMAP-Rule" id="MF_00639"/>
    </source>
</evidence>
<evidence type="ECO:0000313" key="12">
    <source>
        <dbReference type="Proteomes" id="UP000054729"/>
    </source>
</evidence>
<dbReference type="InterPro" id="IPR013221">
    <property type="entry name" value="Mur_ligase_cen"/>
</dbReference>
<comment type="similarity">
    <text evidence="7">Belongs to the MurCDEF family.</text>
</comment>
<sequence length="447" mass="48414">MTQSFYLVAGLGKTGLSIARYLKRNHKNFIAYDTRKEAPGLAEFSNEFPDTAVYLETVPDEVMQGLTDVIASPGLPLETPVLVKARQIGAEIYGDVECLAREIDAPVVAITGTNGKSTVTTLVGEMAKAAGFRVAVAGNIGTPVLDMLDDEHHYDLWVLELSSFQLDLTHSLSPVIATILNVTDDHLDRHHTFEAYVQAKQRIYKNAQYVLYNREDASTPPAKDYQSNSKAVSFGKDAPLEGQWGLIQKENTYYLAKGKHCFLPVDSVLIKGVHNWLNALASCALADAVGISEQKMIQVLTSFKGLPHRCQWVRRLDGVDWINDSKGTNVGATISAINGIGGSMQGKIVLIAGGQGKGADFSELQQSVSEYVRTIVLIGVDADKIESALSNAVPIHRAESLDSAVEVARTCAMPGDVVLLSPACASLDMFRDFNHRGDVFTSTVSGL</sequence>